<keyword evidence="10" id="KW-1185">Reference proteome</keyword>
<dbReference type="GO" id="GO:0046839">
    <property type="term" value="P:phospholipid dephosphorylation"/>
    <property type="evidence" value="ECO:0007669"/>
    <property type="project" value="TreeGrafter"/>
</dbReference>
<accession>A0A0D2BTG6</accession>
<feature type="domain" description="Phosphatidic acid phosphatase type 2/haloperoxidase" evidence="8">
    <location>
        <begin position="139"/>
        <end position="290"/>
    </location>
</feature>
<comment type="subcellular location">
    <subcellularLocation>
        <location evidence="1">Membrane</location>
        <topology evidence="1">Multi-pass membrane protein</topology>
    </subcellularLocation>
</comment>
<keyword evidence="5 7" id="KW-0472">Membrane</keyword>
<reference evidence="9 10" key="1">
    <citation type="submission" date="2015-01" db="EMBL/GenBank/DDBJ databases">
        <title>The Genome Sequence of Cladophialophora immunda CBS83496.</title>
        <authorList>
            <consortium name="The Broad Institute Genomics Platform"/>
            <person name="Cuomo C."/>
            <person name="de Hoog S."/>
            <person name="Gorbushina A."/>
            <person name="Stielow B."/>
            <person name="Teixiera M."/>
            <person name="Abouelleil A."/>
            <person name="Chapman S.B."/>
            <person name="Priest M."/>
            <person name="Young S.K."/>
            <person name="Wortman J."/>
            <person name="Nusbaum C."/>
            <person name="Birren B."/>
        </authorList>
    </citation>
    <scope>NUCLEOTIDE SEQUENCE [LARGE SCALE GENOMIC DNA]</scope>
    <source>
        <strain evidence="9 10">CBS 83496</strain>
    </source>
</reference>
<dbReference type="GeneID" id="27351439"/>
<comment type="similarity">
    <text evidence="2">Belongs to the PA-phosphatase related phosphoesterase family.</text>
</comment>
<feature type="compositionally biased region" description="Acidic residues" evidence="6">
    <location>
        <begin position="358"/>
        <end position="369"/>
    </location>
</feature>
<dbReference type="InterPro" id="IPR036938">
    <property type="entry name" value="PAP2/HPO_sf"/>
</dbReference>
<dbReference type="CDD" id="cd03390">
    <property type="entry name" value="PAP2_containing_1_like"/>
    <property type="match status" value="1"/>
</dbReference>
<dbReference type="SUPFAM" id="SSF48317">
    <property type="entry name" value="Acid phosphatase/Vanadium-dependent haloperoxidase"/>
    <property type="match status" value="1"/>
</dbReference>
<keyword evidence="4 7" id="KW-1133">Transmembrane helix</keyword>
<name>A0A0D2BTG6_9EURO</name>
<dbReference type="RefSeq" id="XP_016242564.1">
    <property type="nucleotide sequence ID" value="XM_016399752.1"/>
</dbReference>
<dbReference type="Pfam" id="PF01569">
    <property type="entry name" value="PAP2"/>
    <property type="match status" value="1"/>
</dbReference>
<feature type="transmembrane region" description="Helical" evidence="7">
    <location>
        <begin position="103"/>
        <end position="124"/>
    </location>
</feature>
<feature type="region of interest" description="Disordered" evidence="6">
    <location>
        <begin position="315"/>
        <end position="369"/>
    </location>
</feature>
<feature type="transmembrane region" description="Helical" evidence="7">
    <location>
        <begin position="276"/>
        <end position="294"/>
    </location>
</feature>
<evidence type="ECO:0000259" key="8">
    <source>
        <dbReference type="SMART" id="SM00014"/>
    </source>
</evidence>
<dbReference type="OrthoDB" id="10030083at2759"/>
<feature type="compositionally biased region" description="Basic and acidic residues" evidence="6">
    <location>
        <begin position="315"/>
        <end position="333"/>
    </location>
</feature>
<evidence type="ECO:0000256" key="1">
    <source>
        <dbReference type="ARBA" id="ARBA00004141"/>
    </source>
</evidence>
<dbReference type="InterPro" id="IPR000326">
    <property type="entry name" value="PAP2/HPO"/>
</dbReference>
<feature type="transmembrane region" description="Helical" evidence="7">
    <location>
        <begin position="215"/>
        <end position="233"/>
    </location>
</feature>
<dbReference type="HOGENOM" id="CLU_021458_0_1_1"/>
<evidence type="ECO:0000256" key="5">
    <source>
        <dbReference type="ARBA" id="ARBA00023136"/>
    </source>
</evidence>
<protein>
    <recommendedName>
        <fullName evidence="8">Phosphatidic acid phosphatase type 2/haloperoxidase domain-containing protein</fullName>
    </recommendedName>
</protein>
<dbReference type="STRING" id="569365.A0A0D2BTG6"/>
<dbReference type="GO" id="GO:0016020">
    <property type="term" value="C:membrane"/>
    <property type="evidence" value="ECO:0007669"/>
    <property type="project" value="UniProtKB-SubCell"/>
</dbReference>
<evidence type="ECO:0000256" key="2">
    <source>
        <dbReference type="ARBA" id="ARBA00008816"/>
    </source>
</evidence>
<dbReference type="PANTHER" id="PTHR10165:SF84">
    <property type="entry name" value="PHOSPHATIDIC ACID PHOSPHATASE BETA"/>
    <property type="match status" value="1"/>
</dbReference>
<dbReference type="GO" id="GO:0006644">
    <property type="term" value="P:phospholipid metabolic process"/>
    <property type="evidence" value="ECO:0007669"/>
    <property type="project" value="InterPro"/>
</dbReference>
<evidence type="ECO:0000313" key="10">
    <source>
        <dbReference type="Proteomes" id="UP000054466"/>
    </source>
</evidence>
<dbReference type="InterPro" id="IPR043216">
    <property type="entry name" value="PAP-like"/>
</dbReference>
<sequence>MDRDFNNPPRRTSHSRPRIPLSSRIKSSAAVLKPDKTTFPRLGQYLKAFFLDHWTDLLCVLIIGGGTGVIWIIPARPPLVFPLLTPDGATYNPSIGYPYTTPILSSLLTGSLCGFIPLAVILVSQIFIRSFADFSSATLGLLYSLVTGTCFQVILKKSIGGLRPHFLSVCNPVVPDGLVGSGYNGMMYGVEDVCTGNPKDINNALQSFPSGHSEIAFAGLGYLSMYLFAHLRIGDASNTSKRGFWRMILVLAPILSATYISSTLVLGYHHQAHDCLFGAAIGCLTAILGYRIAFRSLLDARMNWRPRVGRRLKRAVDGETEKGSQGRAEREPGTDGGGLGAASTRSSPGGGHMRGESDPEDELETDTRV</sequence>
<evidence type="ECO:0000256" key="7">
    <source>
        <dbReference type="SAM" id="Phobius"/>
    </source>
</evidence>
<evidence type="ECO:0000313" key="9">
    <source>
        <dbReference type="EMBL" id="KIW22348.1"/>
    </source>
</evidence>
<dbReference type="Proteomes" id="UP000054466">
    <property type="component" value="Unassembled WGS sequence"/>
</dbReference>
<keyword evidence="3 7" id="KW-0812">Transmembrane</keyword>
<dbReference type="SMART" id="SM00014">
    <property type="entry name" value="acidPPc"/>
    <property type="match status" value="1"/>
</dbReference>
<evidence type="ECO:0000256" key="4">
    <source>
        <dbReference type="ARBA" id="ARBA00022989"/>
    </source>
</evidence>
<feature type="transmembrane region" description="Helical" evidence="7">
    <location>
        <begin position="245"/>
        <end position="270"/>
    </location>
</feature>
<feature type="transmembrane region" description="Helical" evidence="7">
    <location>
        <begin position="54"/>
        <end position="73"/>
    </location>
</feature>
<proteinExistence type="inferred from homology"/>
<organism evidence="9 10">
    <name type="scientific">Cladophialophora immunda</name>
    <dbReference type="NCBI Taxonomy" id="569365"/>
    <lineage>
        <taxon>Eukaryota</taxon>
        <taxon>Fungi</taxon>
        <taxon>Dikarya</taxon>
        <taxon>Ascomycota</taxon>
        <taxon>Pezizomycotina</taxon>
        <taxon>Eurotiomycetes</taxon>
        <taxon>Chaetothyriomycetidae</taxon>
        <taxon>Chaetothyriales</taxon>
        <taxon>Herpotrichiellaceae</taxon>
        <taxon>Cladophialophora</taxon>
    </lineage>
</organism>
<dbReference type="EMBL" id="KN847047">
    <property type="protein sequence ID" value="KIW22348.1"/>
    <property type="molecule type" value="Genomic_DNA"/>
</dbReference>
<dbReference type="AlphaFoldDB" id="A0A0D2BTG6"/>
<dbReference type="VEuPathDB" id="FungiDB:PV07_12245"/>
<gene>
    <name evidence="9" type="ORF">PV07_12245</name>
</gene>
<dbReference type="Gene3D" id="1.20.144.10">
    <property type="entry name" value="Phosphatidic acid phosphatase type 2/haloperoxidase"/>
    <property type="match status" value="1"/>
</dbReference>
<dbReference type="PANTHER" id="PTHR10165">
    <property type="entry name" value="LIPID PHOSPHATE PHOSPHATASE"/>
    <property type="match status" value="1"/>
</dbReference>
<feature type="transmembrane region" description="Helical" evidence="7">
    <location>
        <begin position="136"/>
        <end position="155"/>
    </location>
</feature>
<dbReference type="GO" id="GO:0008195">
    <property type="term" value="F:phosphatidate phosphatase activity"/>
    <property type="evidence" value="ECO:0007669"/>
    <property type="project" value="TreeGrafter"/>
</dbReference>
<evidence type="ECO:0000256" key="6">
    <source>
        <dbReference type="SAM" id="MobiDB-lite"/>
    </source>
</evidence>
<evidence type="ECO:0000256" key="3">
    <source>
        <dbReference type="ARBA" id="ARBA00022692"/>
    </source>
</evidence>